<dbReference type="EMBL" id="JACHGX010000009">
    <property type="protein sequence ID" value="MBB6090845.1"/>
    <property type="molecule type" value="Genomic_DNA"/>
</dbReference>
<evidence type="ECO:0000313" key="1">
    <source>
        <dbReference type="EMBL" id="MBB6090845.1"/>
    </source>
</evidence>
<dbReference type="Gene3D" id="3.40.91.30">
    <property type="match status" value="1"/>
</dbReference>
<proteinExistence type="predicted"/>
<protein>
    <recommendedName>
        <fullName evidence="3">Restriction endonuclease</fullName>
    </recommendedName>
</protein>
<reference evidence="1" key="1">
    <citation type="submission" date="2020-08" db="EMBL/GenBank/DDBJ databases">
        <title>Genomic Encyclopedia of Type Strains, Phase IV (KMG-IV): sequencing the most valuable type-strain genomes for metagenomic binning, comparative biology and taxonomic classification.</title>
        <authorList>
            <person name="Goeker M."/>
        </authorList>
    </citation>
    <scope>NUCLEOTIDE SEQUENCE</scope>
    <source>
        <strain evidence="1">DSM 669</strain>
    </source>
</reference>
<gene>
    <name evidence="1" type="ORF">HNR49_002231</name>
</gene>
<sequence length="197" mass="22504">MDTVDLYLNAFEDIADGSVTSVPPQLQDLVEADNPEEKLDVLFEDATAEIFREVFNLAGTNQLGQHSTGVVADGEIEQDGEWLLWDNKRRRQQFRLGSDARSKIKNYIDTRSEQHDVEWFLIIAPEFTEQAEQNALQLEMQVGTDIRLVTAYAFVELAELWRENYAAESRELPLSVFRGSELFEVENAEALLQTQFA</sequence>
<comment type="caution">
    <text evidence="1">The sequence shown here is derived from an EMBL/GenBank/DDBJ whole genome shotgun (WGS) entry which is preliminary data.</text>
</comment>
<dbReference type="RefSeq" id="WP_221287785.1">
    <property type="nucleotide sequence ID" value="NZ_JACHGX010000009.1"/>
</dbReference>
<evidence type="ECO:0000313" key="2">
    <source>
        <dbReference type="Proteomes" id="UP000642919"/>
    </source>
</evidence>
<dbReference type="AlphaFoldDB" id="A0A841HFH6"/>
<organism evidence="1 2">
    <name type="scientific">Halobacterium salinarum</name>
    <name type="common">Halobacterium halobium</name>
    <dbReference type="NCBI Taxonomy" id="2242"/>
    <lineage>
        <taxon>Archaea</taxon>
        <taxon>Methanobacteriati</taxon>
        <taxon>Methanobacteriota</taxon>
        <taxon>Stenosarchaea group</taxon>
        <taxon>Halobacteria</taxon>
        <taxon>Halobacteriales</taxon>
        <taxon>Halobacteriaceae</taxon>
        <taxon>Halobacterium</taxon>
    </lineage>
</organism>
<dbReference type="Proteomes" id="UP000642919">
    <property type="component" value="Unassembled WGS sequence"/>
</dbReference>
<name>A0A841HFH6_HALSI</name>
<accession>A0A841HFH6</accession>
<evidence type="ECO:0008006" key="3">
    <source>
        <dbReference type="Google" id="ProtNLM"/>
    </source>
</evidence>